<dbReference type="EMBL" id="ML208293">
    <property type="protein sequence ID" value="TFK71748.1"/>
    <property type="molecule type" value="Genomic_DNA"/>
</dbReference>
<evidence type="ECO:0000313" key="2">
    <source>
        <dbReference type="Proteomes" id="UP000308600"/>
    </source>
</evidence>
<protein>
    <submittedName>
        <fullName evidence="1">Glycoside hydrolase</fullName>
    </submittedName>
</protein>
<gene>
    <name evidence="1" type="ORF">BDN72DRAFT_837138</name>
</gene>
<dbReference type="Proteomes" id="UP000308600">
    <property type="component" value="Unassembled WGS sequence"/>
</dbReference>
<keyword evidence="1" id="KW-0378">Hydrolase</keyword>
<evidence type="ECO:0000313" key="1">
    <source>
        <dbReference type="EMBL" id="TFK71748.1"/>
    </source>
</evidence>
<keyword evidence="2" id="KW-1185">Reference proteome</keyword>
<name>A0ACD3B1A1_9AGAR</name>
<proteinExistence type="predicted"/>
<accession>A0ACD3B1A1</accession>
<reference evidence="1 2" key="1">
    <citation type="journal article" date="2019" name="Nat. Ecol. Evol.">
        <title>Megaphylogeny resolves global patterns of mushroom evolution.</title>
        <authorList>
            <person name="Varga T."/>
            <person name="Krizsan K."/>
            <person name="Foldi C."/>
            <person name="Dima B."/>
            <person name="Sanchez-Garcia M."/>
            <person name="Sanchez-Ramirez S."/>
            <person name="Szollosi G.J."/>
            <person name="Szarkandi J.G."/>
            <person name="Papp V."/>
            <person name="Albert L."/>
            <person name="Andreopoulos W."/>
            <person name="Angelini C."/>
            <person name="Antonin V."/>
            <person name="Barry K.W."/>
            <person name="Bougher N.L."/>
            <person name="Buchanan P."/>
            <person name="Buyck B."/>
            <person name="Bense V."/>
            <person name="Catcheside P."/>
            <person name="Chovatia M."/>
            <person name="Cooper J."/>
            <person name="Damon W."/>
            <person name="Desjardin D."/>
            <person name="Finy P."/>
            <person name="Geml J."/>
            <person name="Haridas S."/>
            <person name="Hughes K."/>
            <person name="Justo A."/>
            <person name="Karasinski D."/>
            <person name="Kautmanova I."/>
            <person name="Kiss B."/>
            <person name="Kocsube S."/>
            <person name="Kotiranta H."/>
            <person name="LaButti K.M."/>
            <person name="Lechner B.E."/>
            <person name="Liimatainen K."/>
            <person name="Lipzen A."/>
            <person name="Lukacs Z."/>
            <person name="Mihaltcheva S."/>
            <person name="Morgado L.N."/>
            <person name="Niskanen T."/>
            <person name="Noordeloos M.E."/>
            <person name="Ohm R.A."/>
            <person name="Ortiz-Santana B."/>
            <person name="Ovrebo C."/>
            <person name="Racz N."/>
            <person name="Riley R."/>
            <person name="Savchenko A."/>
            <person name="Shiryaev A."/>
            <person name="Soop K."/>
            <person name="Spirin V."/>
            <person name="Szebenyi C."/>
            <person name="Tomsovsky M."/>
            <person name="Tulloss R.E."/>
            <person name="Uehling J."/>
            <person name="Grigoriev I.V."/>
            <person name="Vagvolgyi C."/>
            <person name="Papp T."/>
            <person name="Martin F.M."/>
            <person name="Miettinen O."/>
            <person name="Hibbett D.S."/>
            <person name="Nagy L.G."/>
        </authorList>
    </citation>
    <scope>NUCLEOTIDE SEQUENCE [LARGE SCALE GENOMIC DNA]</scope>
    <source>
        <strain evidence="1 2">NL-1719</strain>
    </source>
</reference>
<organism evidence="1 2">
    <name type="scientific">Pluteus cervinus</name>
    <dbReference type="NCBI Taxonomy" id="181527"/>
    <lineage>
        <taxon>Eukaryota</taxon>
        <taxon>Fungi</taxon>
        <taxon>Dikarya</taxon>
        <taxon>Basidiomycota</taxon>
        <taxon>Agaricomycotina</taxon>
        <taxon>Agaricomycetes</taxon>
        <taxon>Agaricomycetidae</taxon>
        <taxon>Agaricales</taxon>
        <taxon>Pluteineae</taxon>
        <taxon>Pluteaceae</taxon>
        <taxon>Pluteus</taxon>
    </lineage>
</organism>
<sequence>MDSAIRKSSSRARRSMWITIGAGVVLLALIGIGVGVGVSVAKKNSSPKSAVANGNAGASTDGSSGGSTSGGSNAPSDGGTVADPNDPSNFSKDARLHKSFYGLAYTPDGSIMPDCGATLPSVIRDVQIMSQLTTRLRLYGSDCNQTALVLEAIKQTKVDLSVYVGNYVEADDNGAAYQRQRDTMKAALQTYGVDHVLGVTVGNEFMLNYLNGGDDPNSAMANTGAAILIADIKDTRDMLTSLNLPKTLPVGTSDAGSYFNTEVLEAVDYGMSNVHAWFASVDAAGAAAWVFDFFNETNVTPAAALANSPKMYIAETGWPTNSSDVAHETNGPGTASVAGLQTFLDTFVCQANSAGIGYFFFEFFDEEWKDALYGGVEGWWGLFDKDRNLKPITIPNCASP</sequence>